<dbReference type="PANTHER" id="PTHR13914">
    <property type="entry name" value="PROLINE OXIDASE"/>
    <property type="match status" value="1"/>
</dbReference>
<gene>
    <name evidence="3" type="ORF">SAMN04515668_2469</name>
</gene>
<evidence type="ECO:0000256" key="1">
    <source>
        <dbReference type="ARBA" id="ARBA00023002"/>
    </source>
</evidence>
<evidence type="ECO:0000259" key="2">
    <source>
        <dbReference type="Pfam" id="PF01619"/>
    </source>
</evidence>
<dbReference type="Gene3D" id="3.20.20.220">
    <property type="match status" value="1"/>
</dbReference>
<name>A0A1I5YVG4_HYMAR</name>
<proteinExistence type="predicted"/>
<evidence type="ECO:0000313" key="3">
    <source>
        <dbReference type="EMBL" id="SFQ48110.1"/>
    </source>
</evidence>
<feature type="domain" description="Proline dehydrogenase" evidence="2">
    <location>
        <begin position="132"/>
        <end position="426"/>
    </location>
</feature>
<dbReference type="AlphaFoldDB" id="A0A1I5YVG4"/>
<dbReference type="GO" id="GO:0010133">
    <property type="term" value="P:L-proline catabolic process to L-glutamate"/>
    <property type="evidence" value="ECO:0007669"/>
    <property type="project" value="TreeGrafter"/>
</dbReference>
<evidence type="ECO:0000313" key="4">
    <source>
        <dbReference type="Proteomes" id="UP000199029"/>
    </source>
</evidence>
<protein>
    <submittedName>
        <fullName evidence="3">L-proline dehydrogenase</fullName>
    </submittedName>
</protein>
<dbReference type="PANTHER" id="PTHR13914:SF0">
    <property type="entry name" value="PROLINE DEHYDROGENASE 1, MITOCHONDRIAL"/>
    <property type="match status" value="1"/>
</dbReference>
<dbReference type="Pfam" id="PF01619">
    <property type="entry name" value="Pro_dh"/>
    <property type="match status" value="1"/>
</dbReference>
<dbReference type="SUPFAM" id="SSF51730">
    <property type="entry name" value="FAD-linked oxidoreductase"/>
    <property type="match status" value="1"/>
</dbReference>
<accession>A0A1I5YVG4</accession>
<dbReference type="EMBL" id="FOXS01000003">
    <property type="protein sequence ID" value="SFQ48110.1"/>
    <property type="molecule type" value="Genomic_DNA"/>
</dbReference>
<reference evidence="4" key="1">
    <citation type="submission" date="2016-10" db="EMBL/GenBank/DDBJ databases">
        <authorList>
            <person name="Varghese N."/>
            <person name="Submissions S."/>
        </authorList>
    </citation>
    <scope>NUCLEOTIDE SEQUENCE [LARGE SCALE GENOMIC DNA]</scope>
    <source>
        <strain evidence="4">OR362-8,ATCC BAA-1266,JCM 13504</strain>
    </source>
</reference>
<dbReference type="InterPro" id="IPR015659">
    <property type="entry name" value="Proline_oxidase"/>
</dbReference>
<dbReference type="Proteomes" id="UP000199029">
    <property type="component" value="Unassembled WGS sequence"/>
</dbReference>
<dbReference type="GO" id="GO:0004657">
    <property type="term" value="F:proline dehydrogenase activity"/>
    <property type="evidence" value="ECO:0007669"/>
    <property type="project" value="InterPro"/>
</dbReference>
<dbReference type="GO" id="GO:0071949">
    <property type="term" value="F:FAD binding"/>
    <property type="evidence" value="ECO:0007669"/>
    <property type="project" value="TreeGrafter"/>
</dbReference>
<dbReference type="InterPro" id="IPR029041">
    <property type="entry name" value="FAD-linked_oxidoreductase-like"/>
</dbReference>
<organism evidence="3 4">
    <name type="scientific">Hymenobacter arizonensis</name>
    <name type="common">Siccationidurans arizonensis</name>
    <dbReference type="NCBI Taxonomy" id="1227077"/>
    <lineage>
        <taxon>Bacteria</taxon>
        <taxon>Pseudomonadati</taxon>
        <taxon>Bacteroidota</taxon>
        <taxon>Cytophagia</taxon>
        <taxon>Cytophagales</taxon>
        <taxon>Hymenobacteraceae</taxon>
        <taxon>Hymenobacter</taxon>
    </lineage>
</organism>
<keyword evidence="1" id="KW-0560">Oxidoreductase</keyword>
<dbReference type="InterPro" id="IPR002872">
    <property type="entry name" value="Proline_DH_dom"/>
</dbReference>
<keyword evidence="4" id="KW-1185">Reference proteome</keyword>
<dbReference type="STRING" id="1227077.SAMN04515668_2469"/>
<sequence length="442" mass="49574">MRARSRPTPKSSANVTRFLETLFTGYLRQPYWFRPIPTLQPFFMSPASPTQAPPISFEDTRVAFASKSDVQLRKVYALFAAMNNGTLVKTGSGLMKSALKWGLPGTKFLIKHSIFEQFCGGETIAECRPVTNELGKYNIGTILDYSVEGEGSDRSYDHTRDEILATIDEAHRSKHIPFSVFKVTGVANVAILEKIQAGKLLTPQEEAAHARAVARVDALCARAHQHGVRLFVDAEESWFQHTIDLLAYDMMAKYNRETAIVWNTYQLYRHDRLDALKAAHDTAAEAGYFIGAKLVRGAYMEKEARVAKQRGYDNPINPTKNATDALYDESLQYCVDHIDRISICAGTHNEASSLLLTQLMQQAGLAPNDPRVWFAQLYGMSDNLTYNLANAGYNTAKYLPYGPVAAVMPYLLRRADENTAISGQSSREFLLIQKEIRRRQGR</sequence>